<dbReference type="GO" id="GO:0006139">
    <property type="term" value="P:nucleobase-containing compound metabolic process"/>
    <property type="evidence" value="ECO:0007669"/>
    <property type="project" value="InterPro"/>
</dbReference>
<dbReference type="GO" id="GO:0003676">
    <property type="term" value="F:nucleic acid binding"/>
    <property type="evidence" value="ECO:0007669"/>
    <property type="project" value="InterPro"/>
</dbReference>
<dbReference type="SUPFAM" id="SSF56672">
    <property type="entry name" value="DNA/RNA polymerases"/>
    <property type="match status" value="1"/>
</dbReference>
<dbReference type="Gene3D" id="1.20.1060.10">
    <property type="entry name" value="Taq DNA Polymerase, Chain T, domain 4"/>
    <property type="match status" value="1"/>
</dbReference>
<reference evidence="2" key="1">
    <citation type="journal article" date="2014" name="Proc. Natl. Acad. Sci. U.S.A.">
        <title>Ribonucleotide reductases reveal novel viral diversity and predict biological and ecological features of unknown marine viruses.</title>
        <authorList>
            <person name="Sakowski E.G."/>
            <person name="Munsell E.V."/>
            <person name="Hyatt M."/>
            <person name="Kress W."/>
            <person name="Williamson S.J."/>
            <person name="Nasko D.J."/>
            <person name="Polson S.W."/>
            <person name="Wommack K.E."/>
        </authorList>
    </citation>
    <scope>NUCLEOTIDE SEQUENCE</scope>
</reference>
<dbReference type="Pfam" id="PF01612">
    <property type="entry name" value="DNA_pol_A_exo1"/>
    <property type="match status" value="1"/>
</dbReference>
<accession>A0A0A0V4I0</accession>
<dbReference type="Gene3D" id="3.30.420.10">
    <property type="entry name" value="Ribonuclease H-like superfamily/Ribonuclease H"/>
    <property type="match status" value="1"/>
</dbReference>
<feature type="domain" description="3'-5' exonuclease" evidence="1">
    <location>
        <begin position="4"/>
        <end position="147"/>
    </location>
</feature>
<dbReference type="EMBL" id="KM520334">
    <property type="protein sequence ID" value="AIW56765.1"/>
    <property type="molecule type" value="Genomic_DNA"/>
</dbReference>
<dbReference type="InterPro" id="IPR002562">
    <property type="entry name" value="3'-5'_exonuclease_dom"/>
</dbReference>
<proteinExistence type="predicted"/>
<dbReference type="SUPFAM" id="SSF53098">
    <property type="entry name" value="Ribonuclease H-like"/>
    <property type="match status" value="1"/>
</dbReference>
<dbReference type="InterPro" id="IPR012337">
    <property type="entry name" value="RNaseH-like_sf"/>
</dbReference>
<dbReference type="InterPro" id="IPR043502">
    <property type="entry name" value="DNA/RNA_pol_sf"/>
</dbReference>
<name>A0A0A0V4I0_9VIRU</name>
<organism evidence="2">
    <name type="scientific">uncultured virus</name>
    <dbReference type="NCBI Taxonomy" id="340016"/>
    <lineage>
        <taxon>Viruses</taxon>
        <taxon>environmental samples</taxon>
    </lineage>
</organism>
<sequence length="290" mass="33868">MSTIILDIETESLTPSNIWCICTLDIETGEEQTYLNPTSIPEEKERFNKTCTDSHRYVLHNGIGFDVPVLRKLCGWSVRNDRITDTLVVSRLKDYGIEDGHSLAAWGQRLGFPKTYFKKFDTLSQEMIDYCKQDVRVTHRLYTKLLPFINDKTQATALQVEHDIQWLCEEMTDNGFYFNKTEAETILAEITERKNILETGFQKDFPPKLEPVHSVTYRTTKDGKEFASVTKAKEKYMIHTVKDGMLLCFDYVPFNPGSPQQRIDRLWEAGWQPTDKTKGYLDYEREKQRY</sequence>
<dbReference type="GO" id="GO:0008408">
    <property type="term" value="F:3'-5' exonuclease activity"/>
    <property type="evidence" value="ECO:0007669"/>
    <property type="project" value="InterPro"/>
</dbReference>
<protein>
    <submittedName>
        <fullName evidence="2">Putative RP DNA pol</fullName>
    </submittedName>
</protein>
<dbReference type="InterPro" id="IPR036397">
    <property type="entry name" value="RNaseH_sf"/>
</dbReference>
<evidence type="ECO:0000313" key="2">
    <source>
        <dbReference type="EMBL" id="AIW56765.1"/>
    </source>
</evidence>
<evidence type="ECO:0000259" key="1">
    <source>
        <dbReference type="Pfam" id="PF01612"/>
    </source>
</evidence>